<evidence type="ECO:0000259" key="1">
    <source>
        <dbReference type="Pfam" id="PF05523"/>
    </source>
</evidence>
<feature type="domain" description="Sugar 3,4-ketoisomerase QdtA cupin" evidence="1">
    <location>
        <begin position="29"/>
        <end position="157"/>
    </location>
</feature>
<protein>
    <submittedName>
        <fullName evidence="2">WxcM-like domain-containing protein</fullName>
    </submittedName>
</protein>
<sequence length="165" mass="19229">MAGFELYTTKGERMLEEKFLSSVEVGVRGVRLVELPRIEDPRGNLSVVEFEKDLPFVPARCFWIYDVPGQNVRGEHSHRRLEQFLVCVKGACVITVDDGRNRADVVLDRPNRGLYLPPLIWDTMHRFTDDAVLMVLASERYDPAEYIRDYREFLRLVTEYESTFP</sequence>
<dbReference type="Gene3D" id="2.60.120.10">
    <property type="entry name" value="Jelly Rolls"/>
    <property type="match status" value="1"/>
</dbReference>
<dbReference type="OrthoDB" id="9795513at2"/>
<dbReference type="EMBL" id="DPBP01000026">
    <property type="protein sequence ID" value="HCE17450.1"/>
    <property type="molecule type" value="Genomic_DNA"/>
</dbReference>
<evidence type="ECO:0000313" key="2">
    <source>
        <dbReference type="EMBL" id="HCE17450.1"/>
    </source>
</evidence>
<organism evidence="2 3">
    <name type="scientific">Anaerolinea thermolimosa</name>
    <dbReference type="NCBI Taxonomy" id="229919"/>
    <lineage>
        <taxon>Bacteria</taxon>
        <taxon>Bacillati</taxon>
        <taxon>Chloroflexota</taxon>
        <taxon>Anaerolineae</taxon>
        <taxon>Anaerolineales</taxon>
        <taxon>Anaerolineaceae</taxon>
        <taxon>Anaerolinea</taxon>
    </lineage>
</organism>
<dbReference type="Pfam" id="PF05523">
    <property type="entry name" value="FdtA"/>
    <property type="match status" value="1"/>
</dbReference>
<evidence type="ECO:0000313" key="3">
    <source>
        <dbReference type="Proteomes" id="UP000264141"/>
    </source>
</evidence>
<proteinExistence type="predicted"/>
<gene>
    <name evidence="2" type="ORF">DEQ80_06290</name>
</gene>
<dbReference type="Proteomes" id="UP000264141">
    <property type="component" value="Unassembled WGS sequence"/>
</dbReference>
<accession>A0A3D1JFU5</accession>
<reference evidence="2 3" key="1">
    <citation type="journal article" date="2018" name="Nat. Biotechnol.">
        <title>A standardized bacterial taxonomy based on genome phylogeny substantially revises the tree of life.</title>
        <authorList>
            <person name="Parks D.H."/>
            <person name="Chuvochina M."/>
            <person name="Waite D.W."/>
            <person name="Rinke C."/>
            <person name="Skarshewski A."/>
            <person name="Chaumeil P.A."/>
            <person name="Hugenholtz P."/>
        </authorList>
    </citation>
    <scope>NUCLEOTIDE SEQUENCE [LARGE SCALE GENOMIC DNA]</scope>
    <source>
        <strain evidence="2">UBA8781</strain>
    </source>
</reference>
<dbReference type="AlphaFoldDB" id="A0A3D1JFU5"/>
<dbReference type="SUPFAM" id="SSF51182">
    <property type="entry name" value="RmlC-like cupins"/>
    <property type="match status" value="1"/>
</dbReference>
<dbReference type="InterPro" id="IPR014710">
    <property type="entry name" value="RmlC-like_jellyroll"/>
</dbReference>
<name>A0A3D1JFU5_9CHLR</name>
<dbReference type="STRING" id="229919.GCA_001050195_03615"/>
<comment type="caution">
    <text evidence="2">The sequence shown here is derived from an EMBL/GenBank/DDBJ whole genome shotgun (WGS) entry which is preliminary data.</text>
</comment>
<dbReference type="InterPro" id="IPR008894">
    <property type="entry name" value="QdtA_cupin_dom"/>
</dbReference>
<dbReference type="CDD" id="cd20292">
    <property type="entry name" value="cupin_QdtA-like"/>
    <property type="match status" value="1"/>
</dbReference>
<dbReference type="InterPro" id="IPR011051">
    <property type="entry name" value="RmlC_Cupin_sf"/>
</dbReference>